<name>A0ABQ9H8F4_9NEOP</name>
<evidence type="ECO:0000313" key="1">
    <source>
        <dbReference type="EMBL" id="KAJ8880388.1"/>
    </source>
</evidence>
<keyword evidence="2" id="KW-1185">Reference proteome</keyword>
<evidence type="ECO:0000313" key="2">
    <source>
        <dbReference type="Proteomes" id="UP001159363"/>
    </source>
</evidence>
<dbReference type="Proteomes" id="UP001159363">
    <property type="component" value="Chromosome 5"/>
</dbReference>
<reference evidence="1 2" key="1">
    <citation type="submission" date="2023-02" db="EMBL/GenBank/DDBJ databases">
        <title>LHISI_Scaffold_Assembly.</title>
        <authorList>
            <person name="Stuart O.P."/>
            <person name="Cleave R."/>
            <person name="Magrath M.J.L."/>
            <person name="Mikheyev A.S."/>
        </authorList>
    </citation>
    <scope>NUCLEOTIDE SEQUENCE [LARGE SCALE GENOMIC DNA]</scope>
    <source>
        <strain evidence="1">Daus_M_001</strain>
        <tissue evidence="1">Leg muscle</tissue>
    </source>
</reference>
<protein>
    <submittedName>
        <fullName evidence="1">Uncharacterized protein</fullName>
    </submittedName>
</protein>
<comment type="caution">
    <text evidence="1">The sequence shown here is derived from an EMBL/GenBank/DDBJ whole genome shotgun (WGS) entry which is preliminary data.</text>
</comment>
<feature type="non-terminal residue" evidence="1">
    <location>
        <position position="128"/>
    </location>
</feature>
<proteinExistence type="predicted"/>
<dbReference type="EMBL" id="JARBHB010000006">
    <property type="protein sequence ID" value="KAJ8880388.1"/>
    <property type="molecule type" value="Genomic_DNA"/>
</dbReference>
<sequence length="128" mass="14502">MRRPTYTKNRFAQRHEARCWSERDNCSPPTKASRVRFAAASLPDFLMWGSCRTMPLVGGVFSPISHFPRPGIPELLRTHLASPPSALKTSMLRAAQIFPFQFGAIANTPTIFKDVRHNMIQRCRTCIA</sequence>
<organism evidence="1 2">
    <name type="scientific">Dryococelus australis</name>
    <dbReference type="NCBI Taxonomy" id="614101"/>
    <lineage>
        <taxon>Eukaryota</taxon>
        <taxon>Metazoa</taxon>
        <taxon>Ecdysozoa</taxon>
        <taxon>Arthropoda</taxon>
        <taxon>Hexapoda</taxon>
        <taxon>Insecta</taxon>
        <taxon>Pterygota</taxon>
        <taxon>Neoptera</taxon>
        <taxon>Polyneoptera</taxon>
        <taxon>Phasmatodea</taxon>
        <taxon>Verophasmatodea</taxon>
        <taxon>Anareolatae</taxon>
        <taxon>Phasmatidae</taxon>
        <taxon>Eurycanthinae</taxon>
        <taxon>Dryococelus</taxon>
    </lineage>
</organism>
<gene>
    <name evidence="1" type="ORF">PR048_016857</name>
</gene>
<accession>A0ABQ9H8F4</accession>